<dbReference type="Pfam" id="PF13561">
    <property type="entry name" value="adh_short_C2"/>
    <property type="match status" value="1"/>
</dbReference>
<evidence type="ECO:0000313" key="3">
    <source>
        <dbReference type="EMBL" id="GAA3526782.1"/>
    </source>
</evidence>
<evidence type="ECO:0000313" key="4">
    <source>
        <dbReference type="Proteomes" id="UP001500689"/>
    </source>
</evidence>
<dbReference type="PANTHER" id="PTHR24321">
    <property type="entry name" value="DEHYDROGENASES, SHORT CHAIN"/>
    <property type="match status" value="1"/>
</dbReference>
<organism evidence="3 4">
    <name type="scientific">Amycolatopsis ultiminotia</name>
    <dbReference type="NCBI Taxonomy" id="543629"/>
    <lineage>
        <taxon>Bacteria</taxon>
        <taxon>Bacillati</taxon>
        <taxon>Actinomycetota</taxon>
        <taxon>Actinomycetes</taxon>
        <taxon>Pseudonocardiales</taxon>
        <taxon>Pseudonocardiaceae</taxon>
        <taxon>Amycolatopsis</taxon>
    </lineage>
</organism>
<evidence type="ECO:0000256" key="1">
    <source>
        <dbReference type="ARBA" id="ARBA00006484"/>
    </source>
</evidence>
<keyword evidence="4" id="KW-1185">Reference proteome</keyword>
<dbReference type="InterPro" id="IPR002347">
    <property type="entry name" value="SDR_fam"/>
</dbReference>
<reference evidence="4" key="1">
    <citation type="journal article" date="2019" name="Int. J. Syst. Evol. Microbiol.">
        <title>The Global Catalogue of Microorganisms (GCM) 10K type strain sequencing project: providing services to taxonomists for standard genome sequencing and annotation.</title>
        <authorList>
            <consortium name="The Broad Institute Genomics Platform"/>
            <consortium name="The Broad Institute Genome Sequencing Center for Infectious Disease"/>
            <person name="Wu L."/>
            <person name="Ma J."/>
        </authorList>
    </citation>
    <scope>NUCLEOTIDE SEQUENCE [LARGE SCALE GENOMIC DNA]</scope>
    <source>
        <strain evidence="4">JCM 16898</strain>
    </source>
</reference>
<dbReference type="SUPFAM" id="SSF51735">
    <property type="entry name" value="NAD(P)-binding Rossmann-fold domains"/>
    <property type="match status" value="1"/>
</dbReference>
<dbReference type="PROSITE" id="PS00061">
    <property type="entry name" value="ADH_SHORT"/>
    <property type="match status" value="1"/>
</dbReference>
<protein>
    <submittedName>
        <fullName evidence="3">SDR family NAD(P)-dependent oxidoreductase</fullName>
    </submittedName>
</protein>
<evidence type="ECO:0000256" key="2">
    <source>
        <dbReference type="ARBA" id="ARBA00023002"/>
    </source>
</evidence>
<comment type="caution">
    <text evidence="3">The sequence shown here is derived from an EMBL/GenBank/DDBJ whole genome shotgun (WGS) entry which is preliminary data.</text>
</comment>
<sequence>MLLEGKSAVVTGAASGIGAAVAHRLTREGAAVVVADLDDSGGAQVVEEIHGAGGRAVFVHTDVTDPASAEAMVATAVREFGKLDLAANCAAIAVDPMPAHETPIETWDRVSRVNQRGTFLSMRAEIPALLERPASAIVNITAVAGGVKALGSLAAYVTSKAGVTGLTKTAALDYVQHNLRINAVAPGFVDTPMTRDLPAEVLGAVSETQPQGRIGRPAEIANAVAWLLSAEAALVTGVVLPVDGGTGNG</sequence>
<dbReference type="InterPro" id="IPR020904">
    <property type="entry name" value="Sc_DH/Rdtase_CS"/>
</dbReference>
<dbReference type="EMBL" id="BAAAZN010000001">
    <property type="protein sequence ID" value="GAA3526782.1"/>
    <property type="molecule type" value="Genomic_DNA"/>
</dbReference>
<gene>
    <name evidence="3" type="ORF">GCM10022222_07210</name>
</gene>
<name>A0ABP6V1X2_9PSEU</name>
<dbReference type="InterPro" id="IPR036291">
    <property type="entry name" value="NAD(P)-bd_dom_sf"/>
</dbReference>
<dbReference type="Proteomes" id="UP001500689">
    <property type="component" value="Unassembled WGS sequence"/>
</dbReference>
<dbReference type="PRINTS" id="PR00080">
    <property type="entry name" value="SDRFAMILY"/>
</dbReference>
<dbReference type="Gene3D" id="3.40.50.720">
    <property type="entry name" value="NAD(P)-binding Rossmann-like Domain"/>
    <property type="match status" value="1"/>
</dbReference>
<proteinExistence type="inferred from homology"/>
<comment type="similarity">
    <text evidence="1">Belongs to the short-chain dehydrogenases/reductases (SDR) family.</text>
</comment>
<accession>A0ABP6V1X2</accession>
<keyword evidence="2" id="KW-0560">Oxidoreductase</keyword>
<dbReference type="NCBIfam" id="NF005559">
    <property type="entry name" value="PRK07231.1"/>
    <property type="match status" value="1"/>
</dbReference>
<dbReference type="PRINTS" id="PR00081">
    <property type="entry name" value="GDHRDH"/>
</dbReference>
<dbReference type="PANTHER" id="PTHR24321:SF8">
    <property type="entry name" value="ESTRADIOL 17-BETA-DEHYDROGENASE 8-RELATED"/>
    <property type="match status" value="1"/>
</dbReference>